<dbReference type="InterPro" id="IPR013656">
    <property type="entry name" value="PAS_4"/>
</dbReference>
<dbReference type="OrthoDB" id="1737312at2759"/>
<dbReference type="InterPro" id="IPR000014">
    <property type="entry name" value="PAS"/>
</dbReference>
<dbReference type="PROSITE" id="PS50112">
    <property type="entry name" value="PAS"/>
    <property type="match status" value="1"/>
</dbReference>
<dbReference type="SUPFAM" id="SSF55785">
    <property type="entry name" value="PYP-like sensor domain (PAS domain)"/>
    <property type="match status" value="1"/>
</dbReference>
<dbReference type="InterPro" id="IPR001294">
    <property type="entry name" value="Phytochrome"/>
</dbReference>
<dbReference type="GO" id="GO:0009881">
    <property type="term" value="F:photoreceptor activity"/>
    <property type="evidence" value="ECO:0007669"/>
    <property type="project" value="UniProtKB-KW"/>
</dbReference>
<keyword evidence="4" id="KW-0675">Receptor</keyword>
<dbReference type="PRINTS" id="PR01033">
    <property type="entry name" value="PHYTOCHROME"/>
</dbReference>
<dbReference type="Gene3D" id="3.30.450.20">
    <property type="entry name" value="PAS domain"/>
    <property type="match status" value="1"/>
</dbReference>
<dbReference type="GO" id="GO:0009584">
    <property type="term" value="P:detection of visible light"/>
    <property type="evidence" value="ECO:0007669"/>
    <property type="project" value="InterPro"/>
</dbReference>
<keyword evidence="2" id="KW-0716">Sensory transduction</keyword>
<dbReference type="GO" id="GO:0006355">
    <property type="term" value="P:regulation of DNA-templated transcription"/>
    <property type="evidence" value="ECO:0007669"/>
    <property type="project" value="InterPro"/>
</dbReference>
<dbReference type="EMBL" id="JABWDY010019947">
    <property type="protein sequence ID" value="KAF5193518.1"/>
    <property type="molecule type" value="Genomic_DNA"/>
</dbReference>
<dbReference type="Pfam" id="PF08448">
    <property type="entry name" value="PAS_4"/>
    <property type="match status" value="1"/>
</dbReference>
<evidence type="ECO:0000256" key="2">
    <source>
        <dbReference type="ARBA" id="ARBA00022606"/>
    </source>
</evidence>
<evidence type="ECO:0000256" key="3">
    <source>
        <dbReference type="ARBA" id="ARBA00022991"/>
    </source>
</evidence>
<keyword evidence="3" id="KW-0157">Chromophore</keyword>
<gene>
    <name evidence="6" type="ORF">FRX31_016893</name>
</gene>
<proteinExistence type="predicted"/>
<comment type="caution">
    <text evidence="6">The sequence shown here is derived from an EMBL/GenBank/DDBJ whole genome shotgun (WGS) entry which is preliminary data.</text>
</comment>
<organism evidence="6 7">
    <name type="scientific">Thalictrum thalictroides</name>
    <name type="common">Rue-anemone</name>
    <name type="synonym">Anemone thalictroides</name>
    <dbReference type="NCBI Taxonomy" id="46969"/>
    <lineage>
        <taxon>Eukaryota</taxon>
        <taxon>Viridiplantae</taxon>
        <taxon>Streptophyta</taxon>
        <taxon>Embryophyta</taxon>
        <taxon>Tracheophyta</taxon>
        <taxon>Spermatophyta</taxon>
        <taxon>Magnoliopsida</taxon>
        <taxon>Ranunculales</taxon>
        <taxon>Ranunculaceae</taxon>
        <taxon>Thalictroideae</taxon>
        <taxon>Thalictrum</taxon>
    </lineage>
</organism>
<dbReference type="AlphaFoldDB" id="A0A7J6W9K8"/>
<keyword evidence="7" id="KW-1185">Reference proteome</keyword>
<keyword evidence="1" id="KW-0600">Photoreceptor protein</keyword>
<evidence type="ECO:0000256" key="1">
    <source>
        <dbReference type="ARBA" id="ARBA00022543"/>
    </source>
</evidence>
<accession>A0A7J6W9K8</accession>
<evidence type="ECO:0000259" key="5">
    <source>
        <dbReference type="PROSITE" id="PS50112"/>
    </source>
</evidence>
<name>A0A7J6W9K8_THATH</name>
<sequence>MGKCLLNELVHDESHESFEHNLSRALQGEEDKNIELRLKTMGQKEQESVFIVTNAFSCKDNIGNVVGVCFVGQDVTEVRVIMDMFVHLQEDYKAITESINPPIFVADDRMHGALNGMHQWRS</sequence>
<evidence type="ECO:0000313" key="7">
    <source>
        <dbReference type="Proteomes" id="UP000554482"/>
    </source>
</evidence>
<protein>
    <submittedName>
        <fullName evidence="6">Phytochrome</fullName>
    </submittedName>
</protein>
<evidence type="ECO:0000313" key="6">
    <source>
        <dbReference type="EMBL" id="KAF5193518.1"/>
    </source>
</evidence>
<dbReference type="InterPro" id="IPR035965">
    <property type="entry name" value="PAS-like_dom_sf"/>
</dbReference>
<evidence type="ECO:0000256" key="4">
    <source>
        <dbReference type="ARBA" id="ARBA00023170"/>
    </source>
</evidence>
<dbReference type="Proteomes" id="UP000554482">
    <property type="component" value="Unassembled WGS sequence"/>
</dbReference>
<reference evidence="6 7" key="1">
    <citation type="submission" date="2020-06" db="EMBL/GenBank/DDBJ databases">
        <title>Transcriptomic and genomic resources for Thalictrum thalictroides and T. hernandezii: Facilitating candidate gene discovery in an emerging model plant lineage.</title>
        <authorList>
            <person name="Arias T."/>
            <person name="Riano-Pachon D.M."/>
            <person name="Di Stilio V.S."/>
        </authorList>
    </citation>
    <scope>NUCLEOTIDE SEQUENCE [LARGE SCALE GENOMIC DNA]</scope>
    <source>
        <strain evidence="7">cv. WT478/WT964</strain>
        <tissue evidence="6">Leaves</tissue>
    </source>
</reference>
<feature type="domain" description="PAS" evidence="5">
    <location>
        <begin position="1"/>
        <end position="29"/>
    </location>
</feature>